<accession>A0A556MR70</accession>
<evidence type="ECO:0008006" key="3">
    <source>
        <dbReference type="Google" id="ProtNLM"/>
    </source>
</evidence>
<organism evidence="1 2">
    <name type="scientific">Fluviicola chungangensis</name>
    <dbReference type="NCBI Taxonomy" id="2597671"/>
    <lineage>
        <taxon>Bacteria</taxon>
        <taxon>Pseudomonadati</taxon>
        <taxon>Bacteroidota</taxon>
        <taxon>Flavobacteriia</taxon>
        <taxon>Flavobacteriales</taxon>
        <taxon>Crocinitomicaceae</taxon>
        <taxon>Fluviicola</taxon>
    </lineage>
</organism>
<evidence type="ECO:0000313" key="1">
    <source>
        <dbReference type="EMBL" id="TSJ42342.1"/>
    </source>
</evidence>
<dbReference type="OrthoDB" id="1049592at2"/>
<name>A0A556MR70_9FLAO</name>
<dbReference type="AlphaFoldDB" id="A0A556MR70"/>
<keyword evidence="2" id="KW-1185">Reference proteome</keyword>
<dbReference type="EMBL" id="VLPL01000005">
    <property type="protein sequence ID" value="TSJ42342.1"/>
    <property type="molecule type" value="Genomic_DNA"/>
</dbReference>
<dbReference type="Proteomes" id="UP000316008">
    <property type="component" value="Unassembled WGS sequence"/>
</dbReference>
<evidence type="ECO:0000313" key="2">
    <source>
        <dbReference type="Proteomes" id="UP000316008"/>
    </source>
</evidence>
<reference evidence="1 2" key="1">
    <citation type="submission" date="2019-07" db="EMBL/GenBank/DDBJ databases">
        <authorList>
            <person name="Huq M.A."/>
        </authorList>
    </citation>
    <scope>NUCLEOTIDE SEQUENCE [LARGE SCALE GENOMIC DNA]</scope>
    <source>
        <strain evidence="1 2">MAH-3</strain>
    </source>
</reference>
<comment type="caution">
    <text evidence="1">The sequence shown here is derived from an EMBL/GenBank/DDBJ whole genome shotgun (WGS) entry which is preliminary data.</text>
</comment>
<proteinExistence type="predicted"/>
<gene>
    <name evidence="1" type="ORF">FO442_11280</name>
</gene>
<dbReference type="RefSeq" id="WP_144333297.1">
    <property type="nucleotide sequence ID" value="NZ_VLPL01000005.1"/>
</dbReference>
<protein>
    <recommendedName>
        <fullName evidence="3">DUF2892 domain-containing protein</fullName>
    </recommendedName>
</protein>
<sequence>MKERILKNWTFTRALFLILGIIIITQSALRHEWVGILFGSYFASMGLFSFGCASGNCYGGNCEVKPEKSSGKPLN</sequence>